<protein>
    <submittedName>
        <fullName evidence="2">Uncharacterized protein</fullName>
    </submittedName>
</protein>
<name>A0A5B7H130_PORTR</name>
<evidence type="ECO:0000313" key="3">
    <source>
        <dbReference type="Proteomes" id="UP000324222"/>
    </source>
</evidence>
<feature type="compositionally biased region" description="Polar residues" evidence="1">
    <location>
        <begin position="32"/>
        <end position="48"/>
    </location>
</feature>
<organism evidence="2 3">
    <name type="scientific">Portunus trituberculatus</name>
    <name type="common">Swimming crab</name>
    <name type="synonym">Neptunus trituberculatus</name>
    <dbReference type="NCBI Taxonomy" id="210409"/>
    <lineage>
        <taxon>Eukaryota</taxon>
        <taxon>Metazoa</taxon>
        <taxon>Ecdysozoa</taxon>
        <taxon>Arthropoda</taxon>
        <taxon>Crustacea</taxon>
        <taxon>Multicrustacea</taxon>
        <taxon>Malacostraca</taxon>
        <taxon>Eumalacostraca</taxon>
        <taxon>Eucarida</taxon>
        <taxon>Decapoda</taxon>
        <taxon>Pleocyemata</taxon>
        <taxon>Brachyura</taxon>
        <taxon>Eubrachyura</taxon>
        <taxon>Portunoidea</taxon>
        <taxon>Portunidae</taxon>
        <taxon>Portuninae</taxon>
        <taxon>Portunus</taxon>
    </lineage>
</organism>
<reference evidence="2 3" key="1">
    <citation type="submission" date="2019-05" db="EMBL/GenBank/DDBJ databases">
        <title>Another draft genome of Portunus trituberculatus and its Hox gene families provides insights of decapod evolution.</title>
        <authorList>
            <person name="Jeong J.-H."/>
            <person name="Song I."/>
            <person name="Kim S."/>
            <person name="Choi T."/>
            <person name="Kim D."/>
            <person name="Ryu S."/>
            <person name="Kim W."/>
        </authorList>
    </citation>
    <scope>NUCLEOTIDE SEQUENCE [LARGE SCALE GENOMIC DNA]</scope>
    <source>
        <tissue evidence="2">Muscle</tissue>
    </source>
</reference>
<feature type="compositionally biased region" description="Basic residues" evidence="1">
    <location>
        <begin position="17"/>
        <end position="28"/>
    </location>
</feature>
<proteinExistence type="predicted"/>
<dbReference type="AlphaFoldDB" id="A0A5B7H130"/>
<evidence type="ECO:0000313" key="2">
    <source>
        <dbReference type="EMBL" id="MPC62888.1"/>
    </source>
</evidence>
<dbReference type="Proteomes" id="UP000324222">
    <property type="component" value="Unassembled WGS sequence"/>
</dbReference>
<keyword evidence="3" id="KW-1185">Reference proteome</keyword>
<sequence>MDWVPSQRKQERAPQSYKRRHSKSKGRRGVSISDSASMENSTLTSSSKPLAAPSAGCRCSAVQPTTLSLFPPFCVSASLTSVPASLQRS</sequence>
<comment type="caution">
    <text evidence="2">The sequence shown here is derived from an EMBL/GenBank/DDBJ whole genome shotgun (WGS) entry which is preliminary data.</text>
</comment>
<accession>A0A5B7H130</accession>
<gene>
    <name evidence="2" type="ORF">E2C01_056978</name>
</gene>
<feature type="region of interest" description="Disordered" evidence="1">
    <location>
        <begin position="1"/>
        <end position="56"/>
    </location>
</feature>
<dbReference type="EMBL" id="VSRR010020168">
    <property type="protein sequence ID" value="MPC62888.1"/>
    <property type="molecule type" value="Genomic_DNA"/>
</dbReference>
<evidence type="ECO:0000256" key="1">
    <source>
        <dbReference type="SAM" id="MobiDB-lite"/>
    </source>
</evidence>